<evidence type="ECO:0000256" key="5">
    <source>
        <dbReference type="ARBA" id="ARBA00022759"/>
    </source>
</evidence>
<feature type="binding site" evidence="8">
    <location>
        <position position="141"/>
    </location>
    <ligand>
        <name>Zn(2+)</name>
        <dbReference type="ChEBI" id="CHEBI:29105"/>
        <label>1</label>
        <note>catalytic</note>
    </ligand>
</feature>
<comment type="cofactor">
    <cofactor evidence="8">
        <name>Zn(2+)</name>
        <dbReference type="ChEBI" id="CHEBI:29105"/>
    </cofactor>
    <text evidence="8">Binds 2 Zn(2+) ions.</text>
</comment>
<feature type="binding site" evidence="8">
    <location>
        <position position="65"/>
    </location>
    <ligand>
        <name>Zn(2+)</name>
        <dbReference type="ChEBI" id="CHEBI:29105"/>
        <label>1</label>
        <note>catalytic</note>
    </ligand>
</feature>
<comment type="subunit">
    <text evidence="1 8">Homodimer.</text>
</comment>
<keyword evidence="4 8" id="KW-0479">Metal-binding</keyword>
<keyword evidence="3 8" id="KW-0540">Nuclease</keyword>
<evidence type="ECO:0000313" key="10">
    <source>
        <dbReference type="Proteomes" id="UP001059480"/>
    </source>
</evidence>
<organism evidence="9 10">
    <name type="scientific">Granulicatella seriolae</name>
    <dbReference type="NCBI Taxonomy" id="2967226"/>
    <lineage>
        <taxon>Bacteria</taxon>
        <taxon>Bacillati</taxon>
        <taxon>Bacillota</taxon>
        <taxon>Bacilli</taxon>
        <taxon>Lactobacillales</taxon>
        <taxon>Carnobacteriaceae</taxon>
        <taxon>Granulicatella</taxon>
    </lineage>
</organism>
<comment type="caution">
    <text evidence="9">The sequence shown here is derived from an EMBL/GenBank/DDBJ whole genome shotgun (WGS) entry which is preliminary data.</text>
</comment>
<reference evidence="9" key="2">
    <citation type="journal article" date="2023" name="Curr. Microbiol.">
        <title>Granulicatella seriolae sp. nov., a Novel Facultative Anaerobe Isolated from Yellowtail Marine Fish.</title>
        <authorList>
            <person name="Lee M."/>
            <person name="Choi Y.J."/>
            <person name="Farooq A."/>
            <person name="Jeong J.B."/>
            <person name="Jung M.Y."/>
        </authorList>
    </citation>
    <scope>NUCLEOTIDE SEQUENCE</scope>
    <source>
        <strain evidence="9">S8</strain>
    </source>
</reference>
<protein>
    <recommendedName>
        <fullName evidence="8">Ribonuclease Z</fullName>
        <shortName evidence="8">RNase Z</shortName>
        <ecNumber evidence="8">3.1.26.11</ecNumber>
    </recommendedName>
    <alternativeName>
        <fullName evidence="8">tRNA 3 endonuclease</fullName>
    </alternativeName>
    <alternativeName>
        <fullName evidence="8">tRNase Z</fullName>
    </alternativeName>
</protein>
<dbReference type="EMBL" id="JANHNZ010000001">
    <property type="protein sequence ID" value="MCQ9209009.1"/>
    <property type="molecule type" value="Genomic_DNA"/>
</dbReference>
<dbReference type="GO" id="GO:0042781">
    <property type="term" value="F:3'-tRNA processing endoribonuclease activity"/>
    <property type="evidence" value="ECO:0007669"/>
    <property type="project" value="UniProtKB-EC"/>
</dbReference>
<keyword evidence="2 8" id="KW-0819">tRNA processing</keyword>
<evidence type="ECO:0000256" key="2">
    <source>
        <dbReference type="ARBA" id="ARBA00022694"/>
    </source>
</evidence>
<feature type="binding site" evidence="8">
    <location>
        <position position="68"/>
    </location>
    <ligand>
        <name>Zn(2+)</name>
        <dbReference type="ChEBI" id="CHEBI:29105"/>
        <label>2</label>
        <note>catalytic</note>
    </ligand>
</feature>
<keyword evidence="7 8" id="KW-0862">Zinc</keyword>
<proteinExistence type="inferred from homology"/>
<feature type="active site" description="Proton acceptor" evidence="8">
    <location>
        <position position="67"/>
    </location>
</feature>
<keyword evidence="5 8" id="KW-0255">Endonuclease</keyword>
<feature type="binding site" evidence="8">
    <location>
        <position position="63"/>
    </location>
    <ligand>
        <name>Zn(2+)</name>
        <dbReference type="ChEBI" id="CHEBI:29105"/>
        <label>1</label>
        <note>catalytic</note>
    </ligand>
</feature>
<evidence type="ECO:0000256" key="3">
    <source>
        <dbReference type="ARBA" id="ARBA00022722"/>
    </source>
</evidence>
<evidence type="ECO:0000256" key="6">
    <source>
        <dbReference type="ARBA" id="ARBA00022801"/>
    </source>
</evidence>
<accession>A0ABT1WK79</accession>
<evidence type="ECO:0000256" key="4">
    <source>
        <dbReference type="ARBA" id="ARBA00022723"/>
    </source>
</evidence>
<dbReference type="Pfam" id="PF23023">
    <property type="entry name" value="Anti-Pycsar_Apyc1"/>
    <property type="match status" value="1"/>
</dbReference>
<dbReference type="HAMAP" id="MF_01818">
    <property type="entry name" value="RNase_Z_BN"/>
    <property type="match status" value="1"/>
</dbReference>
<dbReference type="PANTHER" id="PTHR46018:SF2">
    <property type="entry name" value="ZINC PHOSPHODIESTERASE ELAC PROTEIN 1"/>
    <property type="match status" value="1"/>
</dbReference>
<evidence type="ECO:0000256" key="1">
    <source>
        <dbReference type="ARBA" id="ARBA00011738"/>
    </source>
</evidence>
<keyword evidence="10" id="KW-1185">Reference proteome</keyword>
<feature type="binding site" evidence="8">
    <location>
        <position position="212"/>
    </location>
    <ligand>
        <name>Zn(2+)</name>
        <dbReference type="ChEBI" id="CHEBI:29105"/>
        <label>2</label>
        <note>catalytic</note>
    </ligand>
</feature>
<feature type="binding site" evidence="8">
    <location>
        <position position="212"/>
    </location>
    <ligand>
        <name>Zn(2+)</name>
        <dbReference type="ChEBI" id="CHEBI:29105"/>
        <label>1</label>
        <note>catalytic</note>
    </ligand>
</feature>
<name>A0ABT1WK79_9LACT</name>
<evidence type="ECO:0000256" key="8">
    <source>
        <dbReference type="HAMAP-Rule" id="MF_01818"/>
    </source>
</evidence>
<dbReference type="InterPro" id="IPR013471">
    <property type="entry name" value="RNase_Z/BN"/>
</dbReference>
<dbReference type="EC" id="3.1.26.11" evidence="8"/>
<gene>
    <name evidence="8 9" type="primary">rnz</name>
    <name evidence="9" type="ORF">NPA36_00310</name>
</gene>
<dbReference type="PANTHER" id="PTHR46018">
    <property type="entry name" value="ZINC PHOSPHODIESTERASE ELAC PROTEIN 1"/>
    <property type="match status" value="1"/>
</dbReference>
<reference evidence="9" key="1">
    <citation type="submission" date="2022-07" db="EMBL/GenBank/DDBJ databases">
        <authorList>
            <person name="Jung M.-Y."/>
            <person name="Lee M."/>
        </authorList>
    </citation>
    <scope>NUCLEOTIDE SEQUENCE</scope>
    <source>
        <strain evidence="9">S8</strain>
    </source>
</reference>
<comment type="function">
    <text evidence="8">Zinc phosphodiesterase, which displays some tRNA 3'-processing endonuclease activity. Probably involved in tRNA maturation, by removing a 3'-trailer from precursor tRNA.</text>
</comment>
<evidence type="ECO:0000256" key="7">
    <source>
        <dbReference type="ARBA" id="ARBA00022833"/>
    </source>
</evidence>
<evidence type="ECO:0000313" key="9">
    <source>
        <dbReference type="EMBL" id="MCQ9209009.1"/>
    </source>
</evidence>
<dbReference type="CDD" id="cd07717">
    <property type="entry name" value="RNaseZ_ZiPD-like_MBL-fold"/>
    <property type="match status" value="1"/>
</dbReference>
<comment type="similarity">
    <text evidence="8">Belongs to the RNase Z family.</text>
</comment>
<keyword evidence="6 8" id="KW-0378">Hydrolase</keyword>
<sequence length="309" mass="34301">MEIQFLGTGAGLPSKNRNVTSIALKLLDEINEVWLFDCGEATQHMILHTAIKPRKVTKIFITHLHGDHIFGLPGFLSSRTFQAGDCPVTIYGPKGIKEYVETSIRLSQSRLGYPIHYKEFTDGGELIDDAKFKVLTLKLDHGIPSFGYRIVEKDHPGELQADRLKELGVPYGPLFGKLKQGQTIELEDGRLIDGKDYISEPKRGRIVTILGDTRCCENAAKLAGNADVLVHEATFEASEKGLAKRYFHSTSHQAAQVANQAQAKKLLLTHISSRYVGYLAKELEKEAKQVFANSTIVNDLDIIPVPFSD</sequence>
<dbReference type="InterPro" id="IPR036866">
    <property type="entry name" value="RibonucZ/Hydroxyglut_hydro"/>
</dbReference>
<feature type="binding site" evidence="8">
    <location>
        <position position="270"/>
    </location>
    <ligand>
        <name>Zn(2+)</name>
        <dbReference type="ChEBI" id="CHEBI:29105"/>
        <label>2</label>
        <note>catalytic</note>
    </ligand>
</feature>
<comment type="catalytic activity">
    <reaction evidence="8">
        <text>Endonucleolytic cleavage of RNA, removing extra 3' nucleotides from tRNA precursor, generating 3' termini of tRNAs. A 3'-hydroxy group is left at the tRNA terminus and a 5'-phosphoryl group is left at the trailer molecule.</text>
        <dbReference type="EC" id="3.1.26.11"/>
    </reaction>
</comment>
<dbReference type="RefSeq" id="WP_256944126.1">
    <property type="nucleotide sequence ID" value="NZ_JANHNZ010000001.1"/>
</dbReference>
<dbReference type="Gene3D" id="3.60.15.10">
    <property type="entry name" value="Ribonuclease Z/Hydroxyacylglutathione hydrolase-like"/>
    <property type="match status" value="1"/>
</dbReference>
<feature type="binding site" evidence="8">
    <location>
        <position position="67"/>
    </location>
    <ligand>
        <name>Zn(2+)</name>
        <dbReference type="ChEBI" id="CHEBI:29105"/>
        <label>2</label>
        <note>catalytic</note>
    </ligand>
</feature>
<dbReference type="NCBIfam" id="NF000801">
    <property type="entry name" value="PRK00055.1-3"/>
    <property type="match status" value="1"/>
</dbReference>
<dbReference type="Proteomes" id="UP001059480">
    <property type="component" value="Unassembled WGS sequence"/>
</dbReference>
<dbReference type="SUPFAM" id="SSF56281">
    <property type="entry name" value="Metallo-hydrolase/oxidoreductase"/>
    <property type="match status" value="1"/>
</dbReference>
<reference evidence="9" key="3">
    <citation type="journal article" date="2023" name="Microbiol. Resour. Announc.">
        <title>Draft Genome Sequence of Granulicatella sp. Strain S8, Isolated from a Marine Fish, Seriola quinqueradiata.</title>
        <authorList>
            <person name="Lee M."/>
            <person name="Farooq A."/>
            <person name="Jeong J.B."/>
            <person name="Jung M.Y."/>
        </authorList>
    </citation>
    <scope>NUCLEOTIDE SEQUENCE</scope>
    <source>
        <strain evidence="9">S8</strain>
    </source>
</reference>
<dbReference type="NCBIfam" id="TIGR02651">
    <property type="entry name" value="RNase_Z"/>
    <property type="match status" value="1"/>
</dbReference>